<dbReference type="Proteomes" id="UP000323188">
    <property type="component" value="Unassembled WGS sequence"/>
</dbReference>
<protein>
    <submittedName>
        <fullName evidence="2">LysM peptidoglycan-binding domain-containing protein</fullName>
    </submittedName>
</protein>
<evidence type="ECO:0000313" key="3">
    <source>
        <dbReference type="Proteomes" id="UP000323188"/>
    </source>
</evidence>
<feature type="domain" description="LysM" evidence="1">
    <location>
        <begin position="122"/>
        <end position="166"/>
    </location>
</feature>
<dbReference type="PROSITE" id="PS51257">
    <property type="entry name" value="PROKAR_LIPOPROTEIN"/>
    <property type="match status" value="1"/>
</dbReference>
<dbReference type="InterPro" id="IPR018392">
    <property type="entry name" value="LysM"/>
</dbReference>
<organism evidence="2 3">
    <name type="scientific">Maribacter flavus</name>
    <dbReference type="NCBI Taxonomy" id="1658664"/>
    <lineage>
        <taxon>Bacteria</taxon>
        <taxon>Pseudomonadati</taxon>
        <taxon>Bacteroidota</taxon>
        <taxon>Flavobacteriia</taxon>
        <taxon>Flavobacteriales</taxon>
        <taxon>Flavobacteriaceae</taxon>
        <taxon>Maribacter</taxon>
    </lineage>
</organism>
<dbReference type="GO" id="GO:0008932">
    <property type="term" value="F:lytic endotransglycosylase activity"/>
    <property type="evidence" value="ECO:0007669"/>
    <property type="project" value="TreeGrafter"/>
</dbReference>
<evidence type="ECO:0000313" key="2">
    <source>
        <dbReference type="EMBL" id="KAA2216453.1"/>
    </source>
</evidence>
<reference evidence="2 3" key="1">
    <citation type="submission" date="2019-09" db="EMBL/GenBank/DDBJ databases">
        <authorList>
            <person name="Khan S.A."/>
            <person name="Jeon C.O."/>
            <person name="Chun B.H."/>
            <person name="Jeong S.E."/>
        </authorList>
    </citation>
    <scope>NUCLEOTIDE SEQUENCE [LARGE SCALE GENOMIC DNA]</scope>
    <source>
        <strain evidence="2 3">KCTC 42508</strain>
    </source>
</reference>
<dbReference type="PANTHER" id="PTHR33734">
    <property type="entry name" value="LYSM DOMAIN-CONTAINING GPI-ANCHORED PROTEIN 2"/>
    <property type="match status" value="1"/>
</dbReference>
<sequence>MGIIMRGFIKVFLTVCFCTFLGCKALGQKFTTHSVKQNETLYSIAKQYGVSQEEILKYNKELKNGASLSINTILVIPSSSGAVTNTKSNQKEKGQVANGEVAELVNRIMNDSVAKREPIGFVEHKVKKKETLYGIAKEYGVAEEEIKKYNTQLYAAQLDRKMVIRIPKYRKPTEPQNTIDIGDFEKYIVAPKETRWSIAHKYGITIDSMLVLNPSLSKTSNYLQEGYELLLPRIAGSTVENQETQLFTSYTVPPKMNFYRLEKEFGVKSDEVVRLNPEITERGGLKEGMVIRLPERRLDPGEINTDNYIFYEVKPKQNEFRLTRKFGMSWEELIQLNPELRDGLKAGMVLKLPKNQVGDFEVRNSLVLDKINLLDSINVENRPKIMFLLPFRLDKLDLNDAETVEWTIQNRNSLKYSLGLYSGALVALDSIKSLGVSVDVKTFDNRLDLQRTKEILQRENLGSYNAIFGPLDVLSLKEASTQAASYNLPVIAPVPAKSDISLGNVFFSYTPEETLREHLLKFISDKREDENIIIIADAKNRIVKDSILSKFPSAKLVTVKEEEENIGINRDKLEQQLSNETENWVFVESDNFKLISSVVSILNSFHNSVLEMEDPKAKKIRVRMFTTDKNNAFDNDVISSTHLSNLRFTYPSVYREAPSDAFERRYKAKYGVVPDRFAVRGFDVTFDLLLKLAYKNDLLGVSKFIGETQYSGSKFDYEKDISSGYFNKASYIMGYDNMYIKELE</sequence>
<dbReference type="SMART" id="SM00257">
    <property type="entry name" value="LysM"/>
    <property type="match status" value="5"/>
</dbReference>
<dbReference type="PANTHER" id="PTHR33734:SF22">
    <property type="entry name" value="MEMBRANE-BOUND LYTIC MUREIN TRANSGLYCOSYLASE D"/>
    <property type="match status" value="1"/>
</dbReference>
<dbReference type="EMBL" id="VUOE01000002">
    <property type="protein sequence ID" value="KAA2216453.1"/>
    <property type="molecule type" value="Genomic_DNA"/>
</dbReference>
<dbReference type="Pfam" id="PF01476">
    <property type="entry name" value="LysM"/>
    <property type="match status" value="4"/>
</dbReference>
<dbReference type="SUPFAM" id="SSF54106">
    <property type="entry name" value="LysM domain"/>
    <property type="match status" value="4"/>
</dbReference>
<dbReference type="PROSITE" id="PS51782">
    <property type="entry name" value="LYSM"/>
    <property type="match status" value="3"/>
</dbReference>
<accession>A0A5B2TQW9</accession>
<evidence type="ECO:0000259" key="1">
    <source>
        <dbReference type="PROSITE" id="PS51782"/>
    </source>
</evidence>
<comment type="caution">
    <text evidence="2">The sequence shown here is derived from an EMBL/GenBank/DDBJ whole genome shotgun (WGS) entry which is preliminary data.</text>
</comment>
<name>A0A5B2TQW9_9FLAO</name>
<dbReference type="InterPro" id="IPR028082">
    <property type="entry name" value="Peripla_BP_I"/>
</dbReference>
<dbReference type="InterPro" id="IPR036779">
    <property type="entry name" value="LysM_dom_sf"/>
</dbReference>
<feature type="domain" description="LysM" evidence="1">
    <location>
        <begin position="31"/>
        <end position="76"/>
    </location>
</feature>
<proteinExistence type="predicted"/>
<dbReference type="Gene3D" id="3.10.350.10">
    <property type="entry name" value="LysM domain"/>
    <property type="match status" value="4"/>
</dbReference>
<dbReference type="AlphaFoldDB" id="A0A5B2TQW9"/>
<dbReference type="SUPFAM" id="SSF53822">
    <property type="entry name" value="Periplasmic binding protein-like I"/>
    <property type="match status" value="1"/>
</dbReference>
<gene>
    <name evidence="2" type="ORF">F0361_10605</name>
</gene>
<dbReference type="Gene3D" id="3.40.50.2300">
    <property type="match status" value="2"/>
</dbReference>
<dbReference type="CDD" id="cd00118">
    <property type="entry name" value="LysM"/>
    <property type="match status" value="4"/>
</dbReference>
<feature type="domain" description="LysM" evidence="1">
    <location>
        <begin position="185"/>
        <end position="231"/>
    </location>
</feature>